<gene>
    <name evidence="1" type="ORF">FHS90_002667</name>
</gene>
<proteinExistence type="predicted"/>
<dbReference type="AlphaFoldDB" id="A0A839GEA8"/>
<sequence>MFTWTFKINAKAAPFGKILPLSKNLILAD</sequence>
<evidence type="ECO:0000313" key="1">
    <source>
        <dbReference type="EMBL" id="MBA9077944.1"/>
    </source>
</evidence>
<reference evidence="1 2" key="1">
    <citation type="submission" date="2020-08" db="EMBL/GenBank/DDBJ databases">
        <title>Genomic Encyclopedia of Type Strains, Phase IV (KMG-IV): sequencing the most valuable type-strain genomes for metagenomic binning, comparative biology and taxonomic classification.</title>
        <authorList>
            <person name="Goeker M."/>
        </authorList>
    </citation>
    <scope>NUCLEOTIDE SEQUENCE [LARGE SCALE GENOMIC DNA]</scope>
    <source>
        <strain evidence="1 2">DSM 29854</strain>
    </source>
</reference>
<protein>
    <submittedName>
        <fullName evidence="1">Uncharacterized protein</fullName>
    </submittedName>
</protein>
<name>A0A839GEA8_9BACT</name>
<keyword evidence="2" id="KW-1185">Reference proteome</keyword>
<comment type="caution">
    <text evidence="1">The sequence shown here is derived from an EMBL/GenBank/DDBJ whole genome shotgun (WGS) entry which is preliminary data.</text>
</comment>
<accession>A0A839GEA8</accession>
<dbReference type="EMBL" id="JACJIQ010000010">
    <property type="protein sequence ID" value="MBA9077944.1"/>
    <property type="molecule type" value="Genomic_DNA"/>
</dbReference>
<evidence type="ECO:0000313" key="2">
    <source>
        <dbReference type="Proteomes" id="UP000563094"/>
    </source>
</evidence>
<dbReference type="Proteomes" id="UP000563094">
    <property type="component" value="Unassembled WGS sequence"/>
</dbReference>
<organism evidence="1 2">
    <name type="scientific">Rufibacter quisquiliarum</name>
    <dbReference type="NCBI Taxonomy" id="1549639"/>
    <lineage>
        <taxon>Bacteria</taxon>
        <taxon>Pseudomonadati</taxon>
        <taxon>Bacteroidota</taxon>
        <taxon>Cytophagia</taxon>
        <taxon>Cytophagales</taxon>
        <taxon>Hymenobacteraceae</taxon>
        <taxon>Rufibacter</taxon>
    </lineage>
</organism>